<protein>
    <submittedName>
        <fullName evidence="6">Autotransporter translocation and assembly factor TamB</fullName>
    </submittedName>
</protein>
<dbReference type="Proteomes" id="UP000293562">
    <property type="component" value="Unassembled WGS sequence"/>
</dbReference>
<dbReference type="GO" id="GO:0009306">
    <property type="term" value="P:protein secretion"/>
    <property type="evidence" value="ECO:0007669"/>
    <property type="project" value="InterPro"/>
</dbReference>
<dbReference type="RefSeq" id="WP_165389655.1">
    <property type="nucleotide sequence ID" value="NZ_SHKN01000002.1"/>
</dbReference>
<evidence type="ECO:0000313" key="7">
    <source>
        <dbReference type="Proteomes" id="UP000293562"/>
    </source>
</evidence>
<dbReference type="GO" id="GO:0005886">
    <property type="term" value="C:plasma membrane"/>
    <property type="evidence" value="ECO:0007669"/>
    <property type="project" value="InterPro"/>
</dbReference>
<reference evidence="6 7" key="1">
    <citation type="submission" date="2019-02" db="EMBL/GenBank/DDBJ databases">
        <title>Genomic Encyclopedia of Type Strains, Phase IV (KMG-IV): sequencing the most valuable type-strain genomes for metagenomic binning, comparative biology and taxonomic classification.</title>
        <authorList>
            <person name="Goeker M."/>
        </authorList>
    </citation>
    <scope>NUCLEOTIDE SEQUENCE [LARGE SCALE GENOMIC DNA]</scope>
    <source>
        <strain evidence="6 7">DSM 28825</strain>
    </source>
</reference>
<name>A0A4Q7VAE6_9BACT</name>
<keyword evidence="3" id="KW-1133">Transmembrane helix</keyword>
<comment type="subcellular location">
    <subcellularLocation>
        <location evidence="1">Membrane</location>
        <topology evidence="1">Single-pass membrane protein</topology>
    </subcellularLocation>
</comment>
<sequence>MKKRKIAFISCCLILFLIGILLLYTQSNSFRNNLKRTIEQYASQAIHGSLNIASLEGNIFTGIELHKLEVKDSMNNRVIYLHHLKAEWNLKALIHKTLLLKAIEIDSLNLYIAEEKDHSLSIQNLIKQDNKDKDKDKPDKSFPLKIDLRKFELERSTVFLNFPDSTKIPKTIAFNGRISARISSDSSNIKLQSFNLKCKNPNFEVLSFTTDILFSPTLFKLDKLELKTSRSSLSANAEIPLNTILEGKIDAQFSPIALEEFQPFIDQKIQGSPEIKLNIHNENQESNFDIRIKEQSQNIRIKGNITSLNHDASYQAQLDSKQFNLGYWLANNNLQTNINGQLFIKGQNLSPKDSQFTIHSQFKGSQMDHYPLDSMNLSVNKQGDSLSVKTNVSSLLGQFNMKAKVTNLFDRMAYQLSSDLKRVDIGRIIQQKKLHTNINAHINLKGVGREPQKMESQLALKIAPSHINGFKINEAELLGHISQGEYNIDTLLLKSNDIDIEAGGKGNINKKHRWLYKVQLKSLNSLSSFVRLPDINGTGQIEGNISGKQDSLLLYSKLHLSKFHYDTLKLESLSGEAHLSLIKEILNGSSDLEIDEIEVGKNLAISHFKSKQTIKNNVLNGIYKIQSGDSIELNTHLRVCKKDSILVQVSQFSLNAFSQHWKNEKDTAQFIFKPHELKFTNVNFVSKDQYIRLNGIYSFRGKEDLKLELSNIQLARIPELNRLIPYPLSGEINGNMILKGHASEPEITSQLSLVKGLIGTFSLDSLYFKFDYKKEQLKHEGILIRNNTTLLKTEAYLPVHLSLTDSIYLITAEKENYLRLKTTDLDLSQFTELITDEGQKMGGKLNTEIEAKMEHHKIDFKGDFNLSEGLFEMQKHGINYENINLSFSLNKDELNLDSLYIASGDKGDLLIKGKAKLPENMSDVIHDINFQLKANNFTALKSYYAQLIFNADAQLTGSIKKPVISGGLTLVRSKINIDPFIENTSVKALDTPLLIAALEEDANMKLKAASSKKTVDSLILIHNHFFKNLRGEFNIDIPKNTWINGANMQLELSGLIKMIKTKDEPQFFGNISLVRGSVEISGRKFKVSKGDINLRGGSEIDPNIDIVMNYKFRDVNRNTKSLELKISGTLKNPTFAFSLNNEYIEEKDAIAYLLFGKKMDELASSEQGQISSQNNQAKSLIYSQVSNLFQKLIAKSIGLDTIEISGEDNWETGAVTFGKYITNDLYMSYSQLFSIDSENKQLVPYRLIIEYHIIRSLLLQASNEGNKSGFDLLWKIKL</sequence>
<comment type="caution">
    <text evidence="6">The sequence shown here is derived from an EMBL/GenBank/DDBJ whole genome shotgun (WGS) entry which is preliminary data.</text>
</comment>
<evidence type="ECO:0000256" key="1">
    <source>
        <dbReference type="ARBA" id="ARBA00004167"/>
    </source>
</evidence>
<dbReference type="AlphaFoldDB" id="A0A4Q7VAE6"/>
<gene>
    <name evidence="6" type="ORF">EV201_2716</name>
</gene>
<dbReference type="EMBL" id="SHKN01000002">
    <property type="protein sequence ID" value="RZT93545.1"/>
    <property type="molecule type" value="Genomic_DNA"/>
</dbReference>
<organism evidence="6 7">
    <name type="scientific">Ancylomarina subtilis</name>
    <dbReference type="NCBI Taxonomy" id="1639035"/>
    <lineage>
        <taxon>Bacteria</taxon>
        <taxon>Pseudomonadati</taxon>
        <taxon>Bacteroidota</taxon>
        <taxon>Bacteroidia</taxon>
        <taxon>Marinilabiliales</taxon>
        <taxon>Marinifilaceae</taxon>
        <taxon>Ancylomarina</taxon>
    </lineage>
</organism>
<dbReference type="InterPro" id="IPR052894">
    <property type="entry name" value="AsmA-related"/>
</dbReference>
<accession>A0A4Q7VAE6</accession>
<keyword evidence="7" id="KW-1185">Reference proteome</keyword>
<dbReference type="InterPro" id="IPR007452">
    <property type="entry name" value="TamB_C"/>
</dbReference>
<evidence type="ECO:0000313" key="6">
    <source>
        <dbReference type="EMBL" id="RZT93545.1"/>
    </source>
</evidence>
<proteinExistence type="predicted"/>
<evidence type="ECO:0000256" key="4">
    <source>
        <dbReference type="ARBA" id="ARBA00023136"/>
    </source>
</evidence>
<dbReference type="Pfam" id="PF04357">
    <property type="entry name" value="TamB"/>
    <property type="match status" value="1"/>
</dbReference>
<keyword evidence="2" id="KW-0812">Transmembrane</keyword>
<dbReference type="GO" id="GO:0090313">
    <property type="term" value="P:regulation of protein targeting to membrane"/>
    <property type="evidence" value="ECO:0007669"/>
    <property type="project" value="TreeGrafter"/>
</dbReference>
<evidence type="ECO:0000256" key="2">
    <source>
        <dbReference type="ARBA" id="ARBA00022692"/>
    </source>
</evidence>
<keyword evidence="4" id="KW-0472">Membrane</keyword>
<dbReference type="PANTHER" id="PTHR30441:SF8">
    <property type="entry name" value="DUF748 DOMAIN-CONTAINING PROTEIN"/>
    <property type="match status" value="1"/>
</dbReference>
<feature type="domain" description="Translocation and assembly module TamB C-terminal" evidence="5">
    <location>
        <begin position="903"/>
        <end position="1276"/>
    </location>
</feature>
<dbReference type="PANTHER" id="PTHR30441">
    <property type="entry name" value="DUF748 DOMAIN-CONTAINING PROTEIN"/>
    <property type="match status" value="1"/>
</dbReference>
<evidence type="ECO:0000256" key="3">
    <source>
        <dbReference type="ARBA" id="ARBA00022989"/>
    </source>
</evidence>
<evidence type="ECO:0000259" key="5">
    <source>
        <dbReference type="Pfam" id="PF04357"/>
    </source>
</evidence>